<evidence type="ECO:0000313" key="4">
    <source>
        <dbReference type="EMBL" id="MCS0608260.1"/>
    </source>
</evidence>
<protein>
    <recommendedName>
        <fullName evidence="1">Type IV secretion system putative lipoprotein virB7</fullName>
    </recommendedName>
</protein>
<name>A0ABT2BIB3_9BURK</name>
<proteinExistence type="predicted"/>
<evidence type="ECO:0000256" key="1">
    <source>
        <dbReference type="ARBA" id="ARBA00017922"/>
    </source>
</evidence>
<sequence>MRKLIFAAVGVAALAGCASTDGGQVASQEQTYTPLGTFVPRKNVKVADERKFMDKEEFQRQQQMMSDPQGGK</sequence>
<dbReference type="PROSITE" id="PS51257">
    <property type="entry name" value="PROKAR_LIPOPROTEIN"/>
    <property type="match status" value="1"/>
</dbReference>
<evidence type="ECO:0000256" key="2">
    <source>
        <dbReference type="ARBA" id="ARBA00022729"/>
    </source>
</evidence>
<comment type="caution">
    <text evidence="4">The sequence shown here is derived from an EMBL/GenBank/DDBJ whole genome shotgun (WGS) entry which is preliminary data.</text>
</comment>
<gene>
    <name evidence="4" type="ORF">NX773_08795</name>
</gene>
<feature type="signal peptide" evidence="3">
    <location>
        <begin position="1"/>
        <end position="18"/>
    </location>
</feature>
<dbReference type="EMBL" id="JANUGV010000002">
    <property type="protein sequence ID" value="MCS0608260.1"/>
    <property type="molecule type" value="Genomic_DNA"/>
</dbReference>
<evidence type="ECO:0000256" key="3">
    <source>
        <dbReference type="SAM" id="SignalP"/>
    </source>
</evidence>
<dbReference type="Proteomes" id="UP001205861">
    <property type="component" value="Unassembled WGS sequence"/>
</dbReference>
<accession>A0ABT2BIB3</accession>
<keyword evidence="2 3" id="KW-0732">Signal</keyword>
<reference evidence="4 5" key="1">
    <citation type="submission" date="2022-08" db="EMBL/GenBank/DDBJ databases">
        <title>Reclassification of Massilia species as members of the genera Telluria, Duganella, Pseudoduganella, Mokoshia gen. nov. and Zemynaea gen. nov. using orthogonal and non-orthogonal genome-based approaches.</title>
        <authorList>
            <person name="Bowman J.P."/>
        </authorList>
    </citation>
    <scope>NUCLEOTIDE SEQUENCE [LARGE SCALE GENOMIC DNA]</scope>
    <source>
        <strain evidence="4 5">JCM 31607</strain>
    </source>
</reference>
<dbReference type="InterPro" id="IPR012640">
    <property type="entry name" value="Membr_lipoprot_lipid_attach_CS"/>
</dbReference>
<dbReference type="Pfam" id="PF08139">
    <property type="entry name" value="LPAM_1"/>
    <property type="match status" value="1"/>
</dbReference>
<organism evidence="4 5">
    <name type="scientific">Massilia solisilvae</name>
    <dbReference type="NCBI Taxonomy" id="1811225"/>
    <lineage>
        <taxon>Bacteria</taxon>
        <taxon>Pseudomonadati</taxon>
        <taxon>Pseudomonadota</taxon>
        <taxon>Betaproteobacteria</taxon>
        <taxon>Burkholderiales</taxon>
        <taxon>Oxalobacteraceae</taxon>
        <taxon>Telluria group</taxon>
        <taxon>Massilia</taxon>
    </lineage>
</organism>
<keyword evidence="5" id="KW-1185">Reference proteome</keyword>
<keyword evidence="4" id="KW-0449">Lipoprotein</keyword>
<feature type="chain" id="PRO_5046585314" description="Type IV secretion system putative lipoprotein virB7" evidence="3">
    <location>
        <begin position="19"/>
        <end position="72"/>
    </location>
</feature>
<evidence type="ECO:0000313" key="5">
    <source>
        <dbReference type="Proteomes" id="UP001205861"/>
    </source>
</evidence>
<dbReference type="RefSeq" id="WP_258855973.1">
    <property type="nucleotide sequence ID" value="NZ_JANUGV010000002.1"/>
</dbReference>